<dbReference type="InterPro" id="IPR025874">
    <property type="entry name" value="DZR"/>
</dbReference>
<keyword evidence="2" id="KW-1133">Transmembrane helix</keyword>
<dbReference type="EMBL" id="HBGE01117410">
    <property type="protein sequence ID" value="CAD9193271.1"/>
    <property type="molecule type" value="Transcribed_RNA"/>
</dbReference>
<sequence length="206" mass="21344">MVPVPETTVVRRPRIASPAARVAPGGGAASSVGPSSVVASDPPEGSQRPSEGGVAQALEEPGASSQAGGRVQRKTEQAETVVLNLNLLHLVGLSFPLALGCFFVLGALGYVCMFLFMVGGGIFAAAVLLVVMASYSAYYYWKAPKAKGGVSCTRCGHHLRAGMLFCPNCGAKRPEEPKPKACEQCGAKLAADAMFCSRCGARRPSD</sequence>
<evidence type="ECO:0000256" key="1">
    <source>
        <dbReference type="SAM" id="MobiDB-lite"/>
    </source>
</evidence>
<evidence type="ECO:0000259" key="3">
    <source>
        <dbReference type="Pfam" id="PF12773"/>
    </source>
</evidence>
<evidence type="ECO:0000256" key="2">
    <source>
        <dbReference type="SAM" id="Phobius"/>
    </source>
</evidence>
<feature type="transmembrane region" description="Helical" evidence="2">
    <location>
        <begin position="122"/>
        <end position="141"/>
    </location>
</feature>
<keyword evidence="2" id="KW-0812">Transmembrane</keyword>
<gene>
    <name evidence="4" type="ORF">ACAT0790_LOCUS70048</name>
</gene>
<feature type="region of interest" description="Disordered" evidence="1">
    <location>
        <begin position="1"/>
        <end position="71"/>
    </location>
</feature>
<name>A0A7S1SF95_ALECA</name>
<feature type="domain" description="DZANK-type" evidence="3">
    <location>
        <begin position="152"/>
        <end position="200"/>
    </location>
</feature>
<evidence type="ECO:0000313" key="4">
    <source>
        <dbReference type="EMBL" id="CAD9193271.1"/>
    </source>
</evidence>
<feature type="transmembrane region" description="Helical" evidence="2">
    <location>
        <begin position="93"/>
        <end position="116"/>
    </location>
</feature>
<accession>A0A7S1SF95</accession>
<feature type="compositionally biased region" description="Low complexity" evidence="1">
    <location>
        <begin position="1"/>
        <end position="43"/>
    </location>
</feature>
<dbReference type="AlphaFoldDB" id="A0A7S1SF95"/>
<protein>
    <recommendedName>
        <fullName evidence="3">DZANK-type domain-containing protein</fullName>
    </recommendedName>
</protein>
<dbReference type="Pfam" id="PF12773">
    <property type="entry name" value="DZR"/>
    <property type="match status" value="1"/>
</dbReference>
<reference evidence="4" key="1">
    <citation type="submission" date="2021-01" db="EMBL/GenBank/DDBJ databases">
        <authorList>
            <person name="Corre E."/>
            <person name="Pelletier E."/>
            <person name="Niang G."/>
            <person name="Scheremetjew M."/>
            <person name="Finn R."/>
            <person name="Kale V."/>
            <person name="Holt S."/>
            <person name="Cochrane G."/>
            <person name="Meng A."/>
            <person name="Brown T."/>
            <person name="Cohen L."/>
        </authorList>
    </citation>
    <scope>NUCLEOTIDE SEQUENCE</scope>
    <source>
        <strain evidence="4">OF101</strain>
    </source>
</reference>
<organism evidence="4">
    <name type="scientific">Alexandrium catenella</name>
    <name type="common">Red tide dinoflagellate</name>
    <name type="synonym">Gonyaulax catenella</name>
    <dbReference type="NCBI Taxonomy" id="2925"/>
    <lineage>
        <taxon>Eukaryota</taxon>
        <taxon>Sar</taxon>
        <taxon>Alveolata</taxon>
        <taxon>Dinophyceae</taxon>
        <taxon>Gonyaulacales</taxon>
        <taxon>Pyrocystaceae</taxon>
        <taxon>Alexandrium</taxon>
    </lineage>
</organism>
<proteinExistence type="predicted"/>
<keyword evidence="2" id="KW-0472">Membrane</keyword>